<dbReference type="GO" id="GO:0004252">
    <property type="term" value="F:serine-type endopeptidase activity"/>
    <property type="evidence" value="ECO:0007669"/>
    <property type="project" value="InterPro"/>
</dbReference>
<dbReference type="InterPro" id="IPR043504">
    <property type="entry name" value="Peptidase_S1_PA_chymotrypsin"/>
</dbReference>
<dbReference type="EMBL" id="CADCXU010021828">
    <property type="protein sequence ID" value="CAB0009542.1"/>
    <property type="molecule type" value="Genomic_DNA"/>
</dbReference>
<evidence type="ECO:0000256" key="3">
    <source>
        <dbReference type="SAM" id="SignalP"/>
    </source>
</evidence>
<feature type="domain" description="Peptidase S1" evidence="4">
    <location>
        <begin position="283"/>
        <end position="564"/>
    </location>
</feature>
<name>A0A6H5H171_9HEMI</name>
<evidence type="ECO:0000256" key="1">
    <source>
        <dbReference type="ARBA" id="ARBA00023157"/>
    </source>
</evidence>
<dbReference type="PROSITE" id="PS50240">
    <property type="entry name" value="TRYPSIN_DOM"/>
    <property type="match status" value="1"/>
</dbReference>
<reference evidence="5 6" key="1">
    <citation type="submission" date="2020-02" db="EMBL/GenBank/DDBJ databases">
        <authorList>
            <person name="Ferguson B K."/>
        </authorList>
    </citation>
    <scope>NUCLEOTIDE SEQUENCE [LARGE SCALE GENOMIC DNA]</scope>
</reference>
<evidence type="ECO:0000313" key="6">
    <source>
        <dbReference type="Proteomes" id="UP000479000"/>
    </source>
</evidence>
<feature type="region of interest" description="Disordered" evidence="2">
    <location>
        <begin position="471"/>
        <end position="496"/>
    </location>
</feature>
<dbReference type="PANTHER" id="PTHR24252">
    <property type="entry name" value="ACROSIN-RELATED"/>
    <property type="match status" value="1"/>
</dbReference>
<keyword evidence="3" id="KW-0732">Signal</keyword>
<dbReference type="PANTHER" id="PTHR24252:SF7">
    <property type="entry name" value="HYALIN"/>
    <property type="match status" value="1"/>
</dbReference>
<feature type="chain" id="PRO_5026135269" description="Peptidase S1 domain-containing protein" evidence="3">
    <location>
        <begin position="17"/>
        <end position="726"/>
    </location>
</feature>
<keyword evidence="1" id="KW-1015">Disulfide bond</keyword>
<gene>
    <name evidence="5" type="ORF">NTEN_LOCUS14680</name>
</gene>
<feature type="compositionally biased region" description="Basic residues" evidence="2">
    <location>
        <begin position="471"/>
        <end position="486"/>
    </location>
</feature>
<dbReference type="InterPro" id="IPR018114">
    <property type="entry name" value="TRYPSIN_HIS"/>
</dbReference>
<proteinExistence type="predicted"/>
<dbReference type="Pfam" id="PF00089">
    <property type="entry name" value="Trypsin"/>
    <property type="match status" value="1"/>
</dbReference>
<dbReference type="AlphaFoldDB" id="A0A6H5H171"/>
<feature type="signal peptide" evidence="3">
    <location>
        <begin position="1"/>
        <end position="16"/>
    </location>
</feature>
<evidence type="ECO:0000259" key="4">
    <source>
        <dbReference type="PROSITE" id="PS50240"/>
    </source>
</evidence>
<dbReference type="SMART" id="SM00020">
    <property type="entry name" value="Tryp_SPc"/>
    <property type="match status" value="1"/>
</dbReference>
<dbReference type="InterPro" id="IPR001254">
    <property type="entry name" value="Trypsin_dom"/>
</dbReference>
<dbReference type="SUPFAM" id="SSF50494">
    <property type="entry name" value="Trypsin-like serine proteases"/>
    <property type="match status" value="1"/>
</dbReference>
<dbReference type="PROSITE" id="PS00134">
    <property type="entry name" value="TRYPSIN_HIS"/>
    <property type="match status" value="1"/>
</dbReference>
<dbReference type="InterPro" id="IPR009003">
    <property type="entry name" value="Peptidase_S1_PA"/>
</dbReference>
<accession>A0A6H5H171</accession>
<keyword evidence="6" id="KW-1185">Reference proteome</keyword>
<dbReference type="OrthoDB" id="8440449at2759"/>
<feature type="compositionally biased region" description="Basic and acidic residues" evidence="2">
    <location>
        <begin position="523"/>
        <end position="532"/>
    </location>
</feature>
<dbReference type="GO" id="GO:0006508">
    <property type="term" value="P:proteolysis"/>
    <property type="evidence" value="ECO:0007669"/>
    <property type="project" value="InterPro"/>
</dbReference>
<evidence type="ECO:0000256" key="2">
    <source>
        <dbReference type="SAM" id="MobiDB-lite"/>
    </source>
</evidence>
<dbReference type="Gene3D" id="2.40.10.10">
    <property type="entry name" value="Trypsin-like serine proteases"/>
    <property type="match status" value="1"/>
</dbReference>
<dbReference type="Proteomes" id="UP000479000">
    <property type="component" value="Unassembled WGS sequence"/>
</dbReference>
<evidence type="ECO:0000313" key="5">
    <source>
        <dbReference type="EMBL" id="CAB0009542.1"/>
    </source>
</evidence>
<feature type="region of interest" description="Disordered" evidence="2">
    <location>
        <begin position="522"/>
        <end position="549"/>
    </location>
</feature>
<sequence length="726" mass="81073">MLRLGIFLALTASALSMDQMTYALQEKWVEILNNTKQRWGSNQRRILTAEEGSLIKVFCLDFRMPTNPNDPCLFSQVYLDDGVEKRKVCGSQKDFQYIGQSSKMTVEYQITGAEGTLECVAKAVHPPKNVETIEVSLGGGVKRVSFPEENQRGLDQDRAWRFVSTTDHRVSLQCDIGMSWRFSNGICGRDILTISSGGASKQFCGYEKIVEMSKGLEITIRVETFPGTNGHITCVAQAITGHDPNEHNNVPFPEEDSSEFGVVPGHQGTTCPCGMANKDAGRIINGTEAHEGKFPFMVSLRKLDGTHFCGASILTSRHILTAAHCVSDRWAKNVPVPEEWVPTVGVHRRREAPPSSTANGSVPSAFLRLNYPSPISTSRQWGDSGGPYVYLDPETNRFTQVALVSYGFGSCTGSFFIGTNSKWKYLNRPEIENRNEASEKTFSCTHLLKITSRRSRFRSWKRKLKGCKMTLKKKSAHRRKKRKASNKQRGEVPCYSSSAIPRPFGKQTRVVVNAASGLSVQLQERRTSREGTRPTWPQSCSGTGKPDNSHAAHPDLDWFLVRLTLAPANAQWNSWRRSARVNGSIVIVQKSRIGTELQKKLFLIHIYSECLNKCLTTPLRVIRYTTRCPCVGIPFIYKKQKPLGHIGPMYSYVKRAPGPVDTGIISQKPQRRRSIAYQADQESQTELIREHRQFSLVSTTGRNCRFLNPSLEALTSGKGTTPAGIK</sequence>
<protein>
    <recommendedName>
        <fullName evidence="4">Peptidase S1 domain-containing protein</fullName>
    </recommendedName>
</protein>
<organism evidence="5 6">
    <name type="scientific">Nesidiocoris tenuis</name>
    <dbReference type="NCBI Taxonomy" id="355587"/>
    <lineage>
        <taxon>Eukaryota</taxon>
        <taxon>Metazoa</taxon>
        <taxon>Ecdysozoa</taxon>
        <taxon>Arthropoda</taxon>
        <taxon>Hexapoda</taxon>
        <taxon>Insecta</taxon>
        <taxon>Pterygota</taxon>
        <taxon>Neoptera</taxon>
        <taxon>Paraneoptera</taxon>
        <taxon>Hemiptera</taxon>
        <taxon>Heteroptera</taxon>
        <taxon>Panheteroptera</taxon>
        <taxon>Cimicomorpha</taxon>
        <taxon>Miridae</taxon>
        <taxon>Dicyphina</taxon>
        <taxon>Nesidiocoris</taxon>
    </lineage>
</organism>